<proteinExistence type="predicted"/>
<evidence type="ECO:0000313" key="1">
    <source>
        <dbReference type="EMBL" id="PBJ87769.1"/>
    </source>
</evidence>
<evidence type="ECO:0000313" key="3">
    <source>
        <dbReference type="EMBL" id="RQK78293.1"/>
    </source>
</evidence>
<gene>
    <name evidence="1" type="ORF">CNQ34_07770</name>
    <name evidence="3" type="ORF">COH52_06770</name>
    <name evidence="2" type="ORF">COI09_07975</name>
</gene>
<dbReference type="Proteomes" id="UP000283666">
    <property type="component" value="Unassembled WGS sequence"/>
</dbReference>
<comment type="caution">
    <text evidence="2">The sequence shown here is derived from an EMBL/GenBank/DDBJ whole genome shotgun (WGS) entry which is preliminary data.</text>
</comment>
<protein>
    <submittedName>
        <fullName evidence="2">Uncharacterized protein</fullName>
    </submittedName>
</protein>
<dbReference type="EMBL" id="NTLY01000002">
    <property type="protein sequence ID" value="PBJ87769.1"/>
    <property type="molecule type" value="Genomic_DNA"/>
</dbReference>
<dbReference type="EMBL" id="NWZY01000016">
    <property type="protein sequence ID" value="RQK78293.1"/>
    <property type="molecule type" value="Genomic_DNA"/>
</dbReference>
<dbReference type="Proteomes" id="UP000217930">
    <property type="component" value="Unassembled WGS sequence"/>
</dbReference>
<dbReference type="EMBL" id="NWXB01000014">
    <property type="protein sequence ID" value="RQJ65913.1"/>
    <property type="molecule type" value="Genomic_DNA"/>
</dbReference>
<evidence type="ECO:0000313" key="6">
    <source>
        <dbReference type="Proteomes" id="UP000283829"/>
    </source>
</evidence>
<evidence type="ECO:0000313" key="2">
    <source>
        <dbReference type="EMBL" id="RQJ65913.1"/>
    </source>
</evidence>
<evidence type="ECO:0000313" key="5">
    <source>
        <dbReference type="Proteomes" id="UP000283666"/>
    </source>
</evidence>
<dbReference type="Proteomes" id="UP000283829">
    <property type="component" value="Unassembled WGS sequence"/>
</dbReference>
<reference evidence="1 4" key="1">
    <citation type="journal article" date="2017" name="Clin. Infect. Dis.">
        <title>Increased Risk for Meningococcal Disease among Men who have Sex with Men in the United States, 2012-2015.</title>
        <authorList>
            <person name="Folaranmi T.A."/>
            <person name="Kretz C.B."/>
            <person name="Kamiya H."/>
            <person name="MacNeil J.R."/>
            <person name="Whaley M.J."/>
            <person name="Blain A."/>
            <person name="Antwi M."/>
            <person name="Dorsinville M."/>
            <person name="Pacilli M."/>
            <person name="Smith S."/>
            <person name="Civen R."/>
            <person name="Ngo V."/>
            <person name="Winter K."/>
            <person name="Harriman K."/>
            <person name="Wang X."/>
            <person name="Bowen V.B."/>
            <person name="Patel M."/>
            <person name="Martin S."/>
            <person name="Misegades L."/>
            <person name="Meyer S.A."/>
        </authorList>
    </citation>
    <scope>NUCLEOTIDE SEQUENCE [LARGE SCALE GENOMIC DNA]</scope>
    <source>
        <strain evidence="1 4">M26503</strain>
    </source>
</reference>
<evidence type="ECO:0000313" key="4">
    <source>
        <dbReference type="Proteomes" id="UP000217930"/>
    </source>
</evidence>
<name>A0A2A3LRH7_NEIME</name>
<organism evidence="2 6">
    <name type="scientific">Neisseria meningitidis</name>
    <dbReference type="NCBI Taxonomy" id="487"/>
    <lineage>
        <taxon>Bacteria</taxon>
        <taxon>Pseudomonadati</taxon>
        <taxon>Pseudomonadota</taxon>
        <taxon>Betaproteobacteria</taxon>
        <taxon>Neisseriales</taxon>
        <taxon>Neisseriaceae</taxon>
        <taxon>Neisseria</taxon>
    </lineage>
</organism>
<reference evidence="5 6" key="2">
    <citation type="submission" date="2017-09" db="EMBL/GenBank/DDBJ databases">
        <title>Phenotypic and genotypic characterization of Colombian isolates of Neisseria meningitidis recovered from invasive disease.</title>
        <authorList>
            <person name="Duarte C."/>
            <person name="Gabastou J.M."/>
            <person name="Moreno J."/>
        </authorList>
    </citation>
    <scope>NUCLEOTIDE SEQUENCE [LARGE SCALE GENOMIC DNA]</scope>
    <source>
        <strain evidence="3 5">INS-Nm1012</strain>
        <strain evidence="2 6">INS-Nm1124</strain>
    </source>
</reference>
<accession>A0A2A3LRH7</accession>
<sequence>MQMRSLREYVGGKLTDFTTIRALSADGGGLVVQCAPFAALRCFCIFGVWKRIRAVFCGRR</sequence>
<dbReference type="AlphaFoldDB" id="A0A2A3LRH7"/>
<reference evidence="1" key="3">
    <citation type="submission" date="2017-09" db="EMBL/GenBank/DDBJ databases">
        <authorList>
            <person name="Kretz C."/>
            <person name="Retchless A."/>
            <person name="Wang X."/>
        </authorList>
    </citation>
    <scope>NUCLEOTIDE SEQUENCE</scope>
    <source>
        <strain evidence="1">M26503</strain>
    </source>
</reference>